<comment type="caution">
    <text evidence="7">The sequence shown here is derived from an EMBL/GenBank/DDBJ whole genome shotgun (WGS) entry which is preliminary data.</text>
</comment>
<evidence type="ECO:0000256" key="6">
    <source>
        <dbReference type="SAM" id="MobiDB-lite"/>
    </source>
</evidence>
<keyword evidence="8" id="KW-1185">Reference proteome</keyword>
<keyword evidence="3" id="KW-0863">Zinc-finger</keyword>
<feature type="region of interest" description="Disordered" evidence="6">
    <location>
        <begin position="155"/>
        <end position="192"/>
    </location>
</feature>
<accession>A0ABN7XDY8</accession>
<evidence type="ECO:0000256" key="2">
    <source>
        <dbReference type="ARBA" id="ARBA00022723"/>
    </source>
</evidence>
<evidence type="ECO:0000313" key="7">
    <source>
        <dbReference type="EMBL" id="CAG8853442.1"/>
    </source>
</evidence>
<evidence type="ECO:0000256" key="3">
    <source>
        <dbReference type="ARBA" id="ARBA00022771"/>
    </source>
</evidence>
<dbReference type="PANTHER" id="PTHR46481">
    <property type="entry name" value="ZINC FINGER BED DOMAIN-CONTAINING PROTEIN 4"/>
    <property type="match status" value="1"/>
</dbReference>
<name>A0ABN7XDY8_GIGMA</name>
<keyword evidence="4" id="KW-0862">Zinc</keyword>
<proteinExistence type="predicted"/>
<dbReference type="EMBL" id="CAJVQB010124194">
    <property type="protein sequence ID" value="CAG8853442.1"/>
    <property type="molecule type" value="Genomic_DNA"/>
</dbReference>
<gene>
    <name evidence="7" type="ORF">GMARGA_LOCUS42263</name>
</gene>
<evidence type="ECO:0000256" key="5">
    <source>
        <dbReference type="ARBA" id="ARBA00023242"/>
    </source>
</evidence>
<organism evidence="7 8">
    <name type="scientific">Gigaspora margarita</name>
    <dbReference type="NCBI Taxonomy" id="4874"/>
    <lineage>
        <taxon>Eukaryota</taxon>
        <taxon>Fungi</taxon>
        <taxon>Fungi incertae sedis</taxon>
        <taxon>Mucoromycota</taxon>
        <taxon>Glomeromycotina</taxon>
        <taxon>Glomeromycetes</taxon>
        <taxon>Diversisporales</taxon>
        <taxon>Gigasporaceae</taxon>
        <taxon>Gigaspora</taxon>
    </lineage>
</organism>
<keyword evidence="2" id="KW-0479">Metal-binding</keyword>
<dbReference type="InterPro" id="IPR052035">
    <property type="entry name" value="ZnF_BED_domain_contain"/>
</dbReference>
<dbReference type="Proteomes" id="UP000789901">
    <property type="component" value="Unassembled WGS sequence"/>
</dbReference>
<reference evidence="7 8" key="1">
    <citation type="submission" date="2021-06" db="EMBL/GenBank/DDBJ databases">
        <authorList>
            <person name="Kallberg Y."/>
            <person name="Tangrot J."/>
            <person name="Rosling A."/>
        </authorList>
    </citation>
    <scope>NUCLEOTIDE SEQUENCE [LARGE SCALE GENOMIC DNA]</scope>
    <source>
        <strain evidence="7 8">120-4 pot B 10/14</strain>
    </source>
</reference>
<evidence type="ECO:0000313" key="8">
    <source>
        <dbReference type="Proteomes" id="UP000789901"/>
    </source>
</evidence>
<feature type="non-terminal residue" evidence="7">
    <location>
        <position position="192"/>
    </location>
</feature>
<dbReference type="SUPFAM" id="SSF53098">
    <property type="entry name" value="Ribonuclease H-like"/>
    <property type="match status" value="1"/>
</dbReference>
<dbReference type="InterPro" id="IPR012337">
    <property type="entry name" value="RNaseH-like_sf"/>
</dbReference>
<comment type="subcellular location">
    <subcellularLocation>
        <location evidence="1">Nucleus</location>
    </subcellularLocation>
</comment>
<protein>
    <submittedName>
        <fullName evidence="7">45893_t:CDS:1</fullName>
    </submittedName>
</protein>
<feature type="non-terminal residue" evidence="7">
    <location>
        <position position="1"/>
    </location>
</feature>
<keyword evidence="5" id="KW-0539">Nucleus</keyword>
<sequence>IIRLPCSAHTLQLTINFALALVKPHICCIRKLVKFFSSPKQSQRLYHTQYELAQHIKTCWNSSYLAWKCLLILKPAIEWLNGTISLLNEPDARKDAQDKLVNILEPFDQLTTYLSRMQYTMLSVVNLSIEALKYQYAREMTLSVDELNQMWNNQEELRSNNESNSSHSENEESSESESNDEHFASSHKHNTQ</sequence>
<dbReference type="PANTHER" id="PTHR46481:SF10">
    <property type="entry name" value="ZINC FINGER BED DOMAIN-CONTAINING PROTEIN 39"/>
    <property type="match status" value="1"/>
</dbReference>
<evidence type="ECO:0000256" key="4">
    <source>
        <dbReference type="ARBA" id="ARBA00022833"/>
    </source>
</evidence>
<evidence type="ECO:0000256" key="1">
    <source>
        <dbReference type="ARBA" id="ARBA00004123"/>
    </source>
</evidence>